<protein>
    <recommendedName>
        <fullName evidence="3">Protein takeout</fullName>
    </recommendedName>
</protein>
<accession>A0A6A4K0F9</accession>
<name>A0A6A4K0F9_APOLU</name>
<keyword evidence="2" id="KW-1185">Reference proteome</keyword>
<evidence type="ECO:0008006" key="3">
    <source>
        <dbReference type="Google" id="ProtNLM"/>
    </source>
</evidence>
<dbReference type="InterPro" id="IPR038606">
    <property type="entry name" value="To_sf"/>
</dbReference>
<dbReference type="EMBL" id="WIXP02000007">
    <property type="protein sequence ID" value="KAF6207647.1"/>
    <property type="molecule type" value="Genomic_DNA"/>
</dbReference>
<dbReference type="SMART" id="SM00700">
    <property type="entry name" value="JHBP"/>
    <property type="match status" value="1"/>
</dbReference>
<organism evidence="1 2">
    <name type="scientific">Apolygus lucorum</name>
    <name type="common">Small green plant bug</name>
    <name type="synonym">Lygocoris lucorum</name>
    <dbReference type="NCBI Taxonomy" id="248454"/>
    <lineage>
        <taxon>Eukaryota</taxon>
        <taxon>Metazoa</taxon>
        <taxon>Ecdysozoa</taxon>
        <taxon>Arthropoda</taxon>
        <taxon>Hexapoda</taxon>
        <taxon>Insecta</taxon>
        <taxon>Pterygota</taxon>
        <taxon>Neoptera</taxon>
        <taxon>Paraneoptera</taxon>
        <taxon>Hemiptera</taxon>
        <taxon>Heteroptera</taxon>
        <taxon>Panheteroptera</taxon>
        <taxon>Cimicomorpha</taxon>
        <taxon>Miridae</taxon>
        <taxon>Mirini</taxon>
        <taxon>Apolygus</taxon>
    </lineage>
</organism>
<dbReference type="PANTHER" id="PTHR11008">
    <property type="entry name" value="PROTEIN TAKEOUT-LIKE PROTEIN"/>
    <property type="match status" value="1"/>
</dbReference>
<dbReference type="OrthoDB" id="7419171at2759"/>
<comment type="caution">
    <text evidence="1">The sequence shown here is derived from an EMBL/GenBank/DDBJ whole genome shotgun (WGS) entry which is preliminary data.</text>
</comment>
<dbReference type="InterPro" id="IPR010562">
    <property type="entry name" value="Haemolymph_juvenile_hormone-bd"/>
</dbReference>
<dbReference type="AlphaFoldDB" id="A0A6A4K0F9"/>
<dbReference type="GO" id="GO:0005615">
    <property type="term" value="C:extracellular space"/>
    <property type="evidence" value="ECO:0007669"/>
    <property type="project" value="TreeGrafter"/>
</dbReference>
<evidence type="ECO:0000313" key="2">
    <source>
        <dbReference type="Proteomes" id="UP000466442"/>
    </source>
</evidence>
<proteinExistence type="predicted"/>
<dbReference type="PANTHER" id="PTHR11008:SF32">
    <property type="entry name" value="CIRCADIAN CLOCK-CONTROLLED PROTEIN DAYWAKE-RELATED"/>
    <property type="match status" value="1"/>
</dbReference>
<reference evidence="1" key="1">
    <citation type="journal article" date="2021" name="Mol. Ecol. Resour.">
        <title>Apolygus lucorum genome provides insights into omnivorousness and mesophyll feeding.</title>
        <authorList>
            <person name="Liu Y."/>
            <person name="Liu H."/>
            <person name="Wang H."/>
            <person name="Huang T."/>
            <person name="Liu B."/>
            <person name="Yang B."/>
            <person name="Yin L."/>
            <person name="Li B."/>
            <person name="Zhang Y."/>
            <person name="Zhang S."/>
            <person name="Jiang F."/>
            <person name="Zhang X."/>
            <person name="Ren Y."/>
            <person name="Wang B."/>
            <person name="Wang S."/>
            <person name="Lu Y."/>
            <person name="Wu K."/>
            <person name="Fan W."/>
            <person name="Wang G."/>
        </authorList>
    </citation>
    <scope>NUCLEOTIDE SEQUENCE</scope>
    <source>
        <strain evidence="1">12Hb</strain>
    </source>
</reference>
<dbReference type="Proteomes" id="UP000466442">
    <property type="component" value="Unassembled WGS sequence"/>
</dbReference>
<sequence length="284" mass="32029">MKTSYKILLFCASLAVTIIAFTPQYYLWPPTLMRCSRRDPELDKCLLKATEFAISKIAKGFSMVGLNSLDPLRNAKLTLANDRWPVSLALEADHISIIGPSNVHIRSVSFDERTSIYTMQGFHQSLRVVGNYRVRGSILLFPLNSAGTFDMELSGTLANHTMKLTGNVRDSTHGQVGVKLLSLNNVRVSLRDPSLGTPANRAINRLVNDNWKIVSRALTASMERSIHDIYTAALNPFTSKYTIYDFFPDFGDQVNVDYEQDEDNEETEESGQPVVSYTYFQQWK</sequence>
<dbReference type="Pfam" id="PF06585">
    <property type="entry name" value="JHBP"/>
    <property type="match status" value="1"/>
</dbReference>
<evidence type="ECO:0000313" key="1">
    <source>
        <dbReference type="EMBL" id="KAF6207647.1"/>
    </source>
</evidence>
<gene>
    <name evidence="1" type="ORF">GE061_016094</name>
</gene>
<dbReference type="Gene3D" id="3.15.10.30">
    <property type="entry name" value="Haemolymph juvenile hormone binding protein"/>
    <property type="match status" value="1"/>
</dbReference>